<dbReference type="AlphaFoldDB" id="A0A557SR38"/>
<dbReference type="RefSeq" id="WP_144734677.1">
    <property type="nucleotide sequence ID" value="NZ_ML675594.1"/>
</dbReference>
<keyword evidence="3" id="KW-1185">Reference proteome</keyword>
<sequence>MKFRSLDYVIVLLAIVFFGGIINQSFAIQMEAGVSPAKNAADASFTGDRIITLKYPANSTMSQILDGNKKSISFSLNSSDSGNGLTEILDKINSLLLSQKQSLVKFENATLDYRAAINGGPTTASISYQVELHPTITNLVTASNGTSTSVLDVDWRSIILDEPLIVTTPEYGQIDINHPIGGLEKLSPELVAKIQNTTLAATFNTPILEFGEFGSSMNNWHFLFDATGAQAGAAGYGFSVIEGDSKIVSIYSLGESSFREGTHTVKETSASADIDGVTVTANGLTAPPSGQMQIGGFAQIQQAGDKEYLIVSTEAPQGVATSSGSFPLTVLLIFGAMMAGVAILVLVKARK</sequence>
<evidence type="ECO:0000256" key="1">
    <source>
        <dbReference type="SAM" id="Phobius"/>
    </source>
</evidence>
<dbReference type="OrthoDB" id="11492at2157"/>
<evidence type="ECO:0000313" key="3">
    <source>
        <dbReference type="Proteomes" id="UP000315289"/>
    </source>
</evidence>
<name>A0A557SR38_9ARCH</name>
<dbReference type="Proteomes" id="UP000315289">
    <property type="component" value="Unassembled WGS sequence"/>
</dbReference>
<accession>A0A557SR38</accession>
<protein>
    <submittedName>
        <fullName evidence="2">Uncharacterized protein</fullName>
    </submittedName>
</protein>
<proteinExistence type="predicted"/>
<dbReference type="EMBL" id="VOAH01000021">
    <property type="protein sequence ID" value="TVP39069.1"/>
    <property type="molecule type" value="Genomic_DNA"/>
</dbReference>
<reference evidence="2 3" key="1">
    <citation type="journal article" date="2019" name="Front. Microbiol.">
        <title>Ammonia Oxidation by the Arctic Terrestrial Thaumarchaeote Candidatus Nitrosocosmicus arcticus Is Stimulated by Increasing Temperatures.</title>
        <authorList>
            <person name="Alves R.J.E."/>
            <person name="Kerou M."/>
            <person name="Zappe A."/>
            <person name="Bittner R."/>
            <person name="Abby S.S."/>
            <person name="Schmidt H.A."/>
            <person name="Pfeifer K."/>
            <person name="Schleper C."/>
        </authorList>
    </citation>
    <scope>NUCLEOTIDE SEQUENCE [LARGE SCALE GENOMIC DNA]</scope>
    <source>
        <strain evidence="2 3">Kfb</strain>
    </source>
</reference>
<evidence type="ECO:0000313" key="2">
    <source>
        <dbReference type="EMBL" id="TVP39069.1"/>
    </source>
</evidence>
<feature type="transmembrane region" description="Helical" evidence="1">
    <location>
        <begin position="326"/>
        <end position="347"/>
    </location>
</feature>
<keyword evidence="1" id="KW-0472">Membrane</keyword>
<organism evidence="2 3">
    <name type="scientific">Candidatus Nitrosocosmicus arcticus</name>
    <dbReference type="NCBI Taxonomy" id="2035267"/>
    <lineage>
        <taxon>Archaea</taxon>
        <taxon>Nitrososphaerota</taxon>
        <taxon>Nitrososphaeria</taxon>
        <taxon>Nitrososphaerales</taxon>
        <taxon>Nitrososphaeraceae</taxon>
        <taxon>Candidatus Nitrosocosmicus</taxon>
    </lineage>
</organism>
<keyword evidence="1" id="KW-1133">Transmembrane helix</keyword>
<comment type="caution">
    <text evidence="2">The sequence shown here is derived from an EMBL/GenBank/DDBJ whole genome shotgun (WGS) entry which is preliminary data.</text>
</comment>
<gene>
    <name evidence="2" type="ORF">NARC_210013</name>
</gene>
<keyword evidence="1" id="KW-0812">Transmembrane</keyword>